<dbReference type="InterPro" id="IPR000291">
    <property type="entry name" value="D-Ala_lig_Van_CS"/>
</dbReference>
<dbReference type="InterPro" id="IPR011761">
    <property type="entry name" value="ATP-grasp"/>
</dbReference>
<dbReference type="GO" id="GO:0008716">
    <property type="term" value="F:D-alanine-D-alanine ligase activity"/>
    <property type="evidence" value="ECO:0007669"/>
    <property type="project" value="UniProtKB-UniRule"/>
</dbReference>
<accession>A0A1H6DRA6</accession>
<proteinExistence type="inferred from homology"/>
<comment type="similarity">
    <text evidence="2 10">Belongs to the D-alanine--D-alanine ligase family.</text>
</comment>
<dbReference type="Gene3D" id="3.40.50.20">
    <property type="match status" value="1"/>
</dbReference>
<dbReference type="HAMAP" id="MF_00047">
    <property type="entry name" value="Dala_Dala_lig"/>
    <property type="match status" value="1"/>
</dbReference>
<dbReference type="EC" id="6.3.2.4" evidence="10"/>
<keyword evidence="16" id="KW-1185">Reference proteome</keyword>
<evidence type="ECO:0000256" key="9">
    <source>
        <dbReference type="ARBA" id="ARBA00023316"/>
    </source>
</evidence>
<dbReference type="EMBL" id="FNVO01000020">
    <property type="protein sequence ID" value="SEG87246.1"/>
    <property type="molecule type" value="Genomic_DNA"/>
</dbReference>
<evidence type="ECO:0000256" key="12">
    <source>
        <dbReference type="PIRSR" id="PIRSR039102-3"/>
    </source>
</evidence>
<dbReference type="Pfam" id="PF07478">
    <property type="entry name" value="Dala_Dala_lig_C"/>
    <property type="match status" value="1"/>
</dbReference>
<evidence type="ECO:0000256" key="13">
    <source>
        <dbReference type="PROSITE-ProRule" id="PRU00409"/>
    </source>
</evidence>
<protein>
    <recommendedName>
        <fullName evidence="10">D-alanine--D-alanine ligase</fullName>
        <ecNumber evidence="10">6.3.2.4</ecNumber>
    </recommendedName>
    <alternativeName>
        <fullName evidence="10">D-Ala-D-Ala ligase</fullName>
    </alternativeName>
    <alternativeName>
        <fullName evidence="10">D-alanylalanine synthetase</fullName>
    </alternativeName>
</protein>
<evidence type="ECO:0000256" key="11">
    <source>
        <dbReference type="PIRSR" id="PIRSR039102-1"/>
    </source>
</evidence>
<dbReference type="NCBIfam" id="NF002378">
    <property type="entry name" value="PRK01372.1"/>
    <property type="match status" value="1"/>
</dbReference>
<dbReference type="GO" id="GO:0008360">
    <property type="term" value="P:regulation of cell shape"/>
    <property type="evidence" value="ECO:0007669"/>
    <property type="project" value="UniProtKB-KW"/>
</dbReference>
<feature type="domain" description="ATP-grasp" evidence="14">
    <location>
        <begin position="133"/>
        <end position="327"/>
    </location>
</feature>
<feature type="active site" evidence="11">
    <location>
        <position position="13"/>
    </location>
</feature>
<dbReference type="Gene3D" id="3.30.1490.20">
    <property type="entry name" value="ATP-grasp fold, A domain"/>
    <property type="match status" value="1"/>
</dbReference>
<dbReference type="GO" id="GO:0005829">
    <property type="term" value="C:cytosol"/>
    <property type="evidence" value="ECO:0007669"/>
    <property type="project" value="TreeGrafter"/>
</dbReference>
<feature type="binding site" evidence="12">
    <location>
        <position position="281"/>
    </location>
    <ligand>
        <name>Mg(2+)</name>
        <dbReference type="ChEBI" id="CHEBI:18420"/>
        <label>1</label>
    </ligand>
</feature>
<dbReference type="SUPFAM" id="SSF56059">
    <property type="entry name" value="Glutathione synthetase ATP-binding domain-like"/>
    <property type="match status" value="1"/>
</dbReference>
<dbReference type="UniPathway" id="UPA00219"/>
<dbReference type="SUPFAM" id="SSF52440">
    <property type="entry name" value="PreATP-grasp domain"/>
    <property type="match status" value="1"/>
</dbReference>
<dbReference type="NCBIfam" id="TIGR01205">
    <property type="entry name" value="D_ala_D_alaTIGR"/>
    <property type="match status" value="1"/>
</dbReference>
<keyword evidence="5 13" id="KW-0547">Nucleotide-binding</keyword>
<keyword evidence="12" id="KW-0460">Magnesium</keyword>
<feature type="binding site" evidence="12">
    <location>
        <position position="294"/>
    </location>
    <ligand>
        <name>Mg(2+)</name>
        <dbReference type="ChEBI" id="CHEBI:18420"/>
        <label>1</label>
    </ligand>
</feature>
<dbReference type="InterPro" id="IPR011127">
    <property type="entry name" value="Dala_Dala_lig_N"/>
</dbReference>
<comment type="cofactor">
    <cofactor evidence="12">
        <name>Mg(2+)</name>
        <dbReference type="ChEBI" id="CHEBI:18420"/>
    </cofactor>
    <cofactor evidence="12">
        <name>Mn(2+)</name>
        <dbReference type="ChEBI" id="CHEBI:29035"/>
    </cofactor>
    <text evidence="12">Binds 2 magnesium or manganese ions per subunit.</text>
</comment>
<dbReference type="Pfam" id="PF01820">
    <property type="entry name" value="Dala_Dala_lig_N"/>
    <property type="match status" value="1"/>
</dbReference>
<keyword evidence="12" id="KW-0479">Metal-binding</keyword>
<feature type="binding site" evidence="12">
    <location>
        <position position="294"/>
    </location>
    <ligand>
        <name>Mg(2+)</name>
        <dbReference type="ChEBI" id="CHEBI:18420"/>
        <label>2</label>
    </ligand>
</feature>
<keyword evidence="3 10" id="KW-0963">Cytoplasm</keyword>
<evidence type="ECO:0000256" key="4">
    <source>
        <dbReference type="ARBA" id="ARBA00022598"/>
    </source>
</evidence>
<dbReference type="PIRSF" id="PIRSF039102">
    <property type="entry name" value="Ddl/VanB"/>
    <property type="match status" value="1"/>
</dbReference>
<feature type="active site" evidence="11">
    <location>
        <position position="173"/>
    </location>
</feature>
<dbReference type="InterPro" id="IPR005905">
    <property type="entry name" value="D_ala_D_ala"/>
</dbReference>
<gene>
    <name evidence="10" type="primary">ddl</name>
    <name evidence="15" type="ORF">SAMN04489712_12096</name>
</gene>
<evidence type="ECO:0000313" key="15">
    <source>
        <dbReference type="EMBL" id="SEG87246.1"/>
    </source>
</evidence>
<evidence type="ECO:0000256" key="7">
    <source>
        <dbReference type="ARBA" id="ARBA00022960"/>
    </source>
</evidence>
<sequence>MRIAVLFGGASSERDVSIASAAQVFTALRDRGHEVLAIDTATGVLGPGEVAAFVSATVAYDPPGLADIPAAELTARLTAEGGELREVDVVFLALHGGSGEDGTLQALLDSAGLPYTGSGVLGSAVAMDKDVSKKLFRCAGVPTPDWIMAPATVAEVAGRLGFPAIVKPNTQGSTIGLTVVKAPEQLPAALAAAAAWDREVMIERFVPGREFVVGVLDGRALAVGEIVPQLGEIFDYQSKYQVGGAVETFPADLPAAATAELQRLAVDAHRALKLGSYSRIDFRMDETGALWCLEANTLPGMTATSLMPQSAAAAGIGFADLCERLCELALTEHRDR</sequence>
<dbReference type="GO" id="GO:0005524">
    <property type="term" value="F:ATP binding"/>
    <property type="evidence" value="ECO:0007669"/>
    <property type="project" value="UniProtKB-UniRule"/>
</dbReference>
<dbReference type="AlphaFoldDB" id="A0A1H6DRA6"/>
<comment type="catalytic activity">
    <reaction evidence="10">
        <text>2 D-alanine + ATP = D-alanyl-D-alanine + ADP + phosphate + H(+)</text>
        <dbReference type="Rhea" id="RHEA:11224"/>
        <dbReference type="ChEBI" id="CHEBI:15378"/>
        <dbReference type="ChEBI" id="CHEBI:30616"/>
        <dbReference type="ChEBI" id="CHEBI:43474"/>
        <dbReference type="ChEBI" id="CHEBI:57416"/>
        <dbReference type="ChEBI" id="CHEBI:57822"/>
        <dbReference type="ChEBI" id="CHEBI:456216"/>
        <dbReference type="EC" id="6.3.2.4"/>
    </reaction>
</comment>
<comment type="subcellular location">
    <subcellularLocation>
        <location evidence="1 10">Cytoplasm</location>
    </subcellularLocation>
</comment>
<comment type="pathway">
    <text evidence="10">Cell wall biogenesis; peptidoglycan biosynthesis.</text>
</comment>
<keyword evidence="7 10" id="KW-0133">Cell shape</keyword>
<dbReference type="RefSeq" id="WP_103943141.1">
    <property type="nucleotide sequence ID" value="NZ_FNVO01000020.1"/>
</dbReference>
<feature type="binding site" evidence="12">
    <location>
        <position position="296"/>
    </location>
    <ligand>
        <name>Mg(2+)</name>
        <dbReference type="ChEBI" id="CHEBI:18420"/>
        <label>2</label>
    </ligand>
</feature>
<keyword evidence="12" id="KW-0464">Manganese</keyword>
<evidence type="ECO:0000256" key="5">
    <source>
        <dbReference type="ARBA" id="ARBA00022741"/>
    </source>
</evidence>
<dbReference type="PANTHER" id="PTHR23132">
    <property type="entry name" value="D-ALANINE--D-ALANINE LIGASE"/>
    <property type="match status" value="1"/>
</dbReference>
<keyword evidence="9 10" id="KW-0961">Cell wall biogenesis/degradation</keyword>
<dbReference type="PROSITE" id="PS50975">
    <property type="entry name" value="ATP_GRASP"/>
    <property type="match status" value="1"/>
</dbReference>
<dbReference type="PROSITE" id="PS00843">
    <property type="entry name" value="DALA_DALA_LIGASE_1"/>
    <property type="match status" value="1"/>
</dbReference>
<dbReference type="Gene3D" id="3.30.470.20">
    <property type="entry name" value="ATP-grasp fold, B domain"/>
    <property type="match status" value="1"/>
</dbReference>
<feature type="active site" evidence="11">
    <location>
        <position position="305"/>
    </location>
</feature>
<dbReference type="InterPro" id="IPR016185">
    <property type="entry name" value="PreATP-grasp_dom_sf"/>
</dbReference>
<organism evidence="15 16">
    <name type="scientific">Thermomonospora echinospora</name>
    <dbReference type="NCBI Taxonomy" id="1992"/>
    <lineage>
        <taxon>Bacteria</taxon>
        <taxon>Bacillati</taxon>
        <taxon>Actinomycetota</taxon>
        <taxon>Actinomycetes</taxon>
        <taxon>Streptosporangiales</taxon>
        <taxon>Thermomonosporaceae</taxon>
        <taxon>Thermomonospora</taxon>
    </lineage>
</organism>
<dbReference type="PANTHER" id="PTHR23132:SF23">
    <property type="entry name" value="D-ALANINE--D-ALANINE LIGASE B"/>
    <property type="match status" value="1"/>
</dbReference>
<dbReference type="InterPro" id="IPR013815">
    <property type="entry name" value="ATP_grasp_subdomain_1"/>
</dbReference>
<dbReference type="GO" id="GO:0046872">
    <property type="term" value="F:metal ion binding"/>
    <property type="evidence" value="ECO:0007669"/>
    <property type="project" value="UniProtKB-KW"/>
</dbReference>
<evidence type="ECO:0000313" key="16">
    <source>
        <dbReference type="Proteomes" id="UP000236723"/>
    </source>
</evidence>
<reference evidence="16" key="1">
    <citation type="submission" date="2016-10" db="EMBL/GenBank/DDBJ databases">
        <authorList>
            <person name="Varghese N."/>
            <person name="Submissions S."/>
        </authorList>
    </citation>
    <scope>NUCLEOTIDE SEQUENCE [LARGE SCALE GENOMIC DNA]</scope>
    <source>
        <strain evidence="16">DSM 43163</strain>
    </source>
</reference>
<dbReference type="InterPro" id="IPR011095">
    <property type="entry name" value="Dala_Dala_lig_C"/>
</dbReference>
<evidence type="ECO:0000256" key="6">
    <source>
        <dbReference type="ARBA" id="ARBA00022840"/>
    </source>
</evidence>
<evidence type="ECO:0000256" key="2">
    <source>
        <dbReference type="ARBA" id="ARBA00010871"/>
    </source>
</evidence>
<dbReference type="PROSITE" id="PS00844">
    <property type="entry name" value="DALA_DALA_LIGASE_2"/>
    <property type="match status" value="1"/>
</dbReference>
<keyword evidence="6 13" id="KW-0067">ATP-binding</keyword>
<comment type="function">
    <text evidence="10">Cell wall formation.</text>
</comment>
<evidence type="ECO:0000256" key="1">
    <source>
        <dbReference type="ARBA" id="ARBA00004496"/>
    </source>
</evidence>
<evidence type="ECO:0000256" key="10">
    <source>
        <dbReference type="HAMAP-Rule" id="MF_00047"/>
    </source>
</evidence>
<dbReference type="GO" id="GO:0071555">
    <property type="term" value="P:cell wall organization"/>
    <property type="evidence" value="ECO:0007669"/>
    <property type="project" value="UniProtKB-KW"/>
</dbReference>
<dbReference type="GO" id="GO:0009252">
    <property type="term" value="P:peptidoglycan biosynthetic process"/>
    <property type="evidence" value="ECO:0007669"/>
    <property type="project" value="UniProtKB-UniRule"/>
</dbReference>
<keyword evidence="4 10" id="KW-0436">Ligase</keyword>
<dbReference type="Proteomes" id="UP000236723">
    <property type="component" value="Unassembled WGS sequence"/>
</dbReference>
<dbReference type="OrthoDB" id="9813261at2"/>
<name>A0A1H6DRA6_9ACTN</name>
<evidence type="ECO:0000259" key="14">
    <source>
        <dbReference type="PROSITE" id="PS50975"/>
    </source>
</evidence>
<keyword evidence="8 10" id="KW-0573">Peptidoglycan synthesis</keyword>
<evidence type="ECO:0000256" key="3">
    <source>
        <dbReference type="ARBA" id="ARBA00022490"/>
    </source>
</evidence>
<evidence type="ECO:0000256" key="8">
    <source>
        <dbReference type="ARBA" id="ARBA00022984"/>
    </source>
</evidence>